<dbReference type="EMBL" id="NXLR01000016">
    <property type="protein sequence ID" value="RDU59199.1"/>
    <property type="molecule type" value="Genomic_DNA"/>
</dbReference>
<reference evidence="1 2" key="1">
    <citation type="submission" date="2018-04" db="EMBL/GenBank/DDBJ databases">
        <title>Novel Campyloabacter and Helicobacter Species and Strains.</title>
        <authorList>
            <person name="Mannion A.J."/>
            <person name="Shen Z."/>
            <person name="Fox J.G."/>
        </authorList>
    </citation>
    <scope>NUCLEOTIDE SEQUENCE [LARGE SCALE GENOMIC DNA]</scope>
    <source>
        <strain evidence="1 2">MIT 98-6070</strain>
    </source>
</reference>
<dbReference type="AlphaFoldDB" id="A0A3D8I241"/>
<dbReference type="OrthoDB" id="5326994at2"/>
<evidence type="ECO:0000313" key="1">
    <source>
        <dbReference type="EMBL" id="RDU59199.1"/>
    </source>
</evidence>
<sequence>MLRILLLTLGVLCYAQNLSESFMRQAFSQTSKATLGGNLQCFTQAQYRYAKLPADLLKIKSEVNAEAKALTLIVDSIRKSRSMSLKNLQDTPNLKEIASLVNVSALAKLYLLQLSSEAKDDCPSCKRIAQEEIGFMQEGLEHKAGQFIWHTPIENQSLEPLLSLEVHAILGEKLLCQALKSRDSLSLVGAYAHFAMAGLNTRALNALLLSAHSGSADAATLIVFLLDKGFYLQQNKIAATLLENTIAQGNYLQALQSNPMILKNFVVNEGSSIADIFEDFILWEQAALSSDVPWQESNIYKAAALSKESIYLASPPKQKAIYKDLISFKGQLKNVKSYPFCQTRR</sequence>
<keyword evidence="2" id="KW-1185">Reference proteome</keyword>
<protein>
    <submittedName>
        <fullName evidence="1">Uncharacterized protein</fullName>
    </submittedName>
</protein>
<dbReference type="RefSeq" id="WP_104700068.1">
    <property type="nucleotide sequence ID" value="NZ_FZPP01000020.1"/>
</dbReference>
<comment type="caution">
    <text evidence="1">The sequence shown here is derived from an EMBL/GenBank/DDBJ whole genome shotgun (WGS) entry which is preliminary data.</text>
</comment>
<proteinExistence type="predicted"/>
<evidence type="ECO:0000313" key="2">
    <source>
        <dbReference type="Proteomes" id="UP000256599"/>
    </source>
</evidence>
<dbReference type="Proteomes" id="UP000256599">
    <property type="component" value="Unassembled WGS sequence"/>
</dbReference>
<name>A0A3D8I241_9HELI</name>
<organism evidence="1 2">
    <name type="scientific">Helicobacter marmotae</name>
    <dbReference type="NCBI Taxonomy" id="152490"/>
    <lineage>
        <taxon>Bacteria</taxon>
        <taxon>Pseudomonadati</taxon>
        <taxon>Campylobacterota</taxon>
        <taxon>Epsilonproteobacteria</taxon>
        <taxon>Campylobacterales</taxon>
        <taxon>Helicobacteraceae</taxon>
        <taxon>Helicobacter</taxon>
    </lineage>
</organism>
<accession>A0A3D8I241</accession>
<gene>
    <name evidence="1" type="ORF">CQA63_07520</name>
</gene>